<feature type="binding site" evidence="3">
    <location>
        <position position="88"/>
    </location>
    <ligand>
        <name>Zn(2+)</name>
        <dbReference type="ChEBI" id="CHEBI:29105"/>
        <label>1</label>
    </ligand>
</feature>
<evidence type="ECO:0000256" key="1">
    <source>
        <dbReference type="ARBA" id="ARBA00006153"/>
    </source>
</evidence>
<dbReference type="Gene3D" id="3.30.70.360">
    <property type="match status" value="1"/>
</dbReference>
<comment type="cofactor">
    <cofactor evidence="3">
        <name>Zn(2+)</name>
        <dbReference type="ChEBI" id="CHEBI:29105"/>
    </cofactor>
    <text evidence="3">Binds 2 Zn(2+) ions per subunit.</text>
</comment>
<feature type="binding site" evidence="3">
    <location>
        <position position="99"/>
    </location>
    <ligand>
        <name>Zn(2+)</name>
        <dbReference type="ChEBI" id="CHEBI:29105"/>
        <label>1</label>
    </ligand>
</feature>
<dbReference type="InterPro" id="IPR011650">
    <property type="entry name" value="Peptidase_M20_dimer"/>
</dbReference>
<keyword evidence="3" id="KW-0862">Zinc</keyword>
<dbReference type="NCBIfam" id="TIGR01879">
    <property type="entry name" value="hydantase"/>
    <property type="match status" value="1"/>
</dbReference>
<dbReference type="Gene3D" id="3.40.630.10">
    <property type="entry name" value="Zn peptidases"/>
    <property type="match status" value="1"/>
</dbReference>
<dbReference type="AlphaFoldDB" id="A0AAE6NYV2"/>
<dbReference type="Proteomes" id="UP000326453">
    <property type="component" value="Chromosome 1"/>
</dbReference>
<dbReference type="InterPro" id="IPR010158">
    <property type="entry name" value="Amidase_Cbmase"/>
</dbReference>
<feature type="binding site" evidence="3">
    <location>
        <position position="99"/>
    </location>
    <ligand>
        <name>Zn(2+)</name>
        <dbReference type="ChEBI" id="CHEBI:29105"/>
        <label>2</label>
    </ligand>
</feature>
<dbReference type="SUPFAM" id="SSF53187">
    <property type="entry name" value="Zn-dependent exopeptidases"/>
    <property type="match status" value="1"/>
</dbReference>
<accession>A0AAE6NYV2</accession>
<dbReference type="Pfam" id="PF07687">
    <property type="entry name" value="M20_dimer"/>
    <property type="match status" value="1"/>
</dbReference>
<reference evidence="5 6" key="1">
    <citation type="submission" date="2019-01" db="EMBL/GenBank/DDBJ databases">
        <title>Complete Genome Sequence and Annotation of the Paracoccus pantotrophus type strain DSM 2944.</title>
        <authorList>
            <person name="Bockwoldt J.A."/>
            <person name="Zimmermann M."/>
            <person name="Tiso T."/>
            <person name="Blank L.M."/>
        </authorList>
    </citation>
    <scope>NUCLEOTIDE SEQUENCE [LARGE SCALE GENOMIC DNA]</scope>
    <source>
        <strain evidence="5 6">DSM 2944</strain>
    </source>
</reference>
<dbReference type="SUPFAM" id="SSF55031">
    <property type="entry name" value="Bacterial exopeptidase dimerisation domain"/>
    <property type="match status" value="1"/>
</dbReference>
<comment type="similarity">
    <text evidence="1">Belongs to the peptidase M20 family.</text>
</comment>
<organism evidence="5 6">
    <name type="scientific">Paracoccus pantotrophus</name>
    <name type="common">Thiosphaera pantotropha</name>
    <dbReference type="NCBI Taxonomy" id="82367"/>
    <lineage>
        <taxon>Bacteria</taxon>
        <taxon>Pseudomonadati</taxon>
        <taxon>Pseudomonadota</taxon>
        <taxon>Alphaproteobacteria</taxon>
        <taxon>Rhodobacterales</taxon>
        <taxon>Paracoccaceae</taxon>
        <taxon>Paracoccus</taxon>
    </lineage>
</organism>
<proteinExistence type="inferred from homology"/>
<dbReference type="EMBL" id="CP044426">
    <property type="protein sequence ID" value="QFG37802.1"/>
    <property type="molecule type" value="Genomic_DNA"/>
</dbReference>
<feature type="binding site" evidence="3">
    <location>
        <position position="386"/>
    </location>
    <ligand>
        <name>Zn(2+)</name>
        <dbReference type="ChEBI" id="CHEBI:29105"/>
        <label>2</label>
    </ligand>
</feature>
<sequence>MKENTMSNLTIDAERLWDSLMETARIGATPDGGIARLTLSEDDRRVRDWLRAQCAALGLSMTVDEAGNMFATRPGTRADLPAIAMGSHLDTQPTGGKFDGVLGVLAGLEVLRTLDAAGYQTEAPLMLVNWTNEEGSRFSPAMLGSGIWAGVYSRDYGDGRTDARGDSFGASLDRIGYRGETKAGSVRFGAMFELHIEQGPILEAEEVEIGVVQGIQGMRWFELTLTGTAAHTGSTPMGMRRNALLGMARVIEGIDRIAKAHRDAVGTIGFLEISPNSHNVIPGQVRATIDLRHPSDAVLDRMQAEVEELVRDAAQAVGLESRLEQISRTAPVVFDAECIASVRAGAQAAGYSTRDIISGAGHDAAHAAALAPTTMIFVPCRDGLSHNPAESTEPEECAAGAQVLLEAVLDYDRRMAEARKEAAA</sequence>
<evidence type="ECO:0000313" key="6">
    <source>
        <dbReference type="Proteomes" id="UP000326453"/>
    </source>
</evidence>
<dbReference type="GO" id="GO:0046872">
    <property type="term" value="F:metal ion binding"/>
    <property type="evidence" value="ECO:0007669"/>
    <property type="project" value="UniProtKB-KW"/>
</dbReference>
<dbReference type="Pfam" id="PF01546">
    <property type="entry name" value="Peptidase_M20"/>
    <property type="match status" value="1"/>
</dbReference>
<gene>
    <name evidence="5" type="ORF">ESD82_17080</name>
</gene>
<dbReference type="InterPro" id="IPR002933">
    <property type="entry name" value="Peptidase_M20"/>
</dbReference>
<dbReference type="PANTHER" id="PTHR32494">
    <property type="entry name" value="ALLANTOATE DEIMINASE-RELATED"/>
    <property type="match status" value="1"/>
</dbReference>
<dbReference type="NCBIfam" id="NF006771">
    <property type="entry name" value="PRK09290.1-5"/>
    <property type="match status" value="1"/>
</dbReference>
<keyword evidence="2 5" id="KW-0378">Hydrolase</keyword>
<feature type="binding site" evidence="3">
    <location>
        <position position="134"/>
    </location>
    <ligand>
        <name>Zn(2+)</name>
        <dbReference type="ChEBI" id="CHEBI:29105"/>
        <label>2</label>
    </ligand>
</feature>
<feature type="domain" description="Peptidase M20 dimerisation" evidence="4">
    <location>
        <begin position="214"/>
        <end position="314"/>
    </location>
</feature>
<evidence type="ECO:0000259" key="4">
    <source>
        <dbReference type="Pfam" id="PF07687"/>
    </source>
</evidence>
<evidence type="ECO:0000313" key="5">
    <source>
        <dbReference type="EMBL" id="QFG37802.1"/>
    </source>
</evidence>
<dbReference type="KEGG" id="ppan:ESD82_17080"/>
<dbReference type="InterPro" id="IPR036264">
    <property type="entry name" value="Bact_exopeptidase_dim_dom"/>
</dbReference>
<evidence type="ECO:0000256" key="3">
    <source>
        <dbReference type="PIRSR" id="PIRSR001235-1"/>
    </source>
</evidence>
<evidence type="ECO:0000256" key="2">
    <source>
        <dbReference type="ARBA" id="ARBA00022801"/>
    </source>
</evidence>
<keyword evidence="3" id="KW-0479">Metal-binding</keyword>
<dbReference type="NCBIfam" id="NF006769">
    <property type="entry name" value="PRK09290.1-3"/>
    <property type="match status" value="1"/>
</dbReference>
<feature type="binding site" evidence="3">
    <location>
        <position position="195"/>
    </location>
    <ligand>
        <name>Zn(2+)</name>
        <dbReference type="ChEBI" id="CHEBI:29105"/>
        <label>1</label>
    </ligand>
</feature>
<dbReference type="PIRSF" id="PIRSF001235">
    <property type="entry name" value="Amidase_carbamoylase"/>
    <property type="match status" value="1"/>
</dbReference>
<protein>
    <submittedName>
        <fullName evidence="5">Zn-dependent hydrolase</fullName>
    </submittedName>
</protein>
<dbReference type="PANTHER" id="PTHR32494:SF5">
    <property type="entry name" value="ALLANTOATE AMIDOHYDROLASE"/>
    <property type="match status" value="1"/>
</dbReference>
<dbReference type="CDD" id="cd03884">
    <property type="entry name" value="M20_bAS"/>
    <property type="match status" value="1"/>
</dbReference>
<dbReference type="GO" id="GO:0016813">
    <property type="term" value="F:hydrolase activity, acting on carbon-nitrogen (but not peptide) bonds, in linear amidines"/>
    <property type="evidence" value="ECO:0007669"/>
    <property type="project" value="InterPro"/>
</dbReference>
<name>A0AAE6NYV2_PARPN</name>